<comment type="caution">
    <text evidence="2">The sequence shown here is derived from an EMBL/GenBank/DDBJ whole genome shotgun (WGS) entry which is preliminary data.</text>
</comment>
<organism evidence="2 3">
    <name type="scientific">Hyphodiscus hymeniophilus</name>
    <dbReference type="NCBI Taxonomy" id="353542"/>
    <lineage>
        <taxon>Eukaryota</taxon>
        <taxon>Fungi</taxon>
        <taxon>Dikarya</taxon>
        <taxon>Ascomycota</taxon>
        <taxon>Pezizomycotina</taxon>
        <taxon>Leotiomycetes</taxon>
        <taxon>Helotiales</taxon>
        <taxon>Hyphodiscaceae</taxon>
        <taxon>Hyphodiscus</taxon>
    </lineage>
</organism>
<dbReference type="OrthoDB" id="274752at2759"/>
<reference evidence="2" key="1">
    <citation type="submission" date="2019-07" db="EMBL/GenBank/DDBJ databases">
        <title>Hyphodiscus hymeniophilus genome sequencing and assembly.</title>
        <authorList>
            <person name="Kramer G."/>
            <person name="Nodwell J."/>
        </authorList>
    </citation>
    <scope>NUCLEOTIDE SEQUENCE</scope>
    <source>
        <strain evidence="2">ATCC 34498</strain>
    </source>
</reference>
<dbReference type="EMBL" id="VNKQ01000007">
    <property type="protein sequence ID" value="KAG0649856.1"/>
    <property type="molecule type" value="Genomic_DNA"/>
</dbReference>
<feature type="region of interest" description="Disordered" evidence="1">
    <location>
        <begin position="96"/>
        <end position="126"/>
    </location>
</feature>
<dbReference type="InterPro" id="IPR019711">
    <property type="entry name" value="ATP_synth_F0_suH"/>
</dbReference>
<dbReference type="Pfam" id="PF10775">
    <property type="entry name" value="ATP_sub_h"/>
    <property type="match status" value="1"/>
</dbReference>
<name>A0A9P6VKG2_9HELO</name>
<feature type="compositionally biased region" description="Acidic residues" evidence="1">
    <location>
        <begin position="114"/>
        <end position="126"/>
    </location>
</feature>
<gene>
    <name evidence="2" type="ORF">D0Z07_4011</name>
</gene>
<evidence type="ECO:0000256" key="1">
    <source>
        <dbReference type="SAM" id="MobiDB-lite"/>
    </source>
</evidence>
<dbReference type="GO" id="GO:0046933">
    <property type="term" value="F:proton-transporting ATP synthase activity, rotational mechanism"/>
    <property type="evidence" value="ECO:0007669"/>
    <property type="project" value="TreeGrafter"/>
</dbReference>
<protein>
    <submittedName>
        <fullName evidence="2">ATP synthase subunit</fullName>
    </submittedName>
</protein>
<proteinExistence type="predicted"/>
<dbReference type="PANTHER" id="PTHR28207:SF1">
    <property type="entry name" value="ATP SYNTHASE SUBUNIT H, MITOCHONDRIAL"/>
    <property type="match status" value="1"/>
</dbReference>
<keyword evidence="3" id="KW-1185">Reference proteome</keyword>
<dbReference type="AlphaFoldDB" id="A0A9P6VKG2"/>
<sequence>MLAQSIRASRSTIARVARQQATGMISKRTFITPTAVRQADLVQDLYLKELKAYKAPTIKAGDADAHVQKFAPPKAPQSPEETDIANELKAYESQTVEVEGQAEAGAPVEKELDWFEEEPEEEAAHH</sequence>
<dbReference type="PANTHER" id="PTHR28207">
    <property type="entry name" value="ATP SYNTHASE SUBUNIT H, MITOCHONDRIAL"/>
    <property type="match status" value="1"/>
</dbReference>
<evidence type="ECO:0000313" key="3">
    <source>
        <dbReference type="Proteomes" id="UP000785200"/>
    </source>
</evidence>
<evidence type="ECO:0000313" key="2">
    <source>
        <dbReference type="EMBL" id="KAG0649856.1"/>
    </source>
</evidence>
<accession>A0A9P6VKG2</accession>
<dbReference type="Proteomes" id="UP000785200">
    <property type="component" value="Unassembled WGS sequence"/>
</dbReference>